<comment type="caution">
    <text evidence="2">The sequence shown here is derived from an EMBL/GenBank/DDBJ whole genome shotgun (WGS) entry which is preliminary data.</text>
</comment>
<keyword evidence="1" id="KW-0732">Signal</keyword>
<feature type="signal peptide" evidence="1">
    <location>
        <begin position="1"/>
        <end position="23"/>
    </location>
</feature>
<feature type="non-terminal residue" evidence="2">
    <location>
        <position position="498"/>
    </location>
</feature>
<accession>A0A2M7IBX5</accession>
<proteinExistence type="predicted"/>
<protein>
    <submittedName>
        <fullName evidence="2">Uncharacterized protein</fullName>
    </submittedName>
</protein>
<gene>
    <name evidence="2" type="ORF">CO005_03290</name>
</gene>
<name>A0A2M7IBX5_9BACT</name>
<dbReference type="SUPFAM" id="SSF49464">
    <property type="entry name" value="Carboxypeptidase regulatory domain-like"/>
    <property type="match status" value="1"/>
</dbReference>
<organism evidence="2 3">
    <name type="scientific">Candidatus Roizmanbacteria bacterium CG_4_8_14_3_um_filter_34_9</name>
    <dbReference type="NCBI Taxonomy" id="1974832"/>
    <lineage>
        <taxon>Bacteria</taxon>
        <taxon>Candidatus Roizmaniibacteriota</taxon>
    </lineage>
</organism>
<dbReference type="EMBL" id="PFGU01000088">
    <property type="protein sequence ID" value="PIW73093.1"/>
    <property type="molecule type" value="Genomic_DNA"/>
</dbReference>
<dbReference type="Proteomes" id="UP000230822">
    <property type="component" value="Unassembled WGS sequence"/>
</dbReference>
<dbReference type="InterPro" id="IPR008969">
    <property type="entry name" value="CarboxyPept-like_regulatory"/>
</dbReference>
<feature type="chain" id="PRO_5014695448" evidence="1">
    <location>
        <begin position="24"/>
        <end position="498"/>
    </location>
</feature>
<evidence type="ECO:0000313" key="2">
    <source>
        <dbReference type="EMBL" id="PIW73093.1"/>
    </source>
</evidence>
<evidence type="ECO:0000313" key="3">
    <source>
        <dbReference type="Proteomes" id="UP000230822"/>
    </source>
</evidence>
<evidence type="ECO:0000256" key="1">
    <source>
        <dbReference type="SAM" id="SignalP"/>
    </source>
</evidence>
<dbReference type="AlphaFoldDB" id="A0A2M7IBX5"/>
<reference evidence="3" key="1">
    <citation type="submission" date="2017-09" db="EMBL/GenBank/DDBJ databases">
        <title>Depth-based differentiation of microbial function through sediment-hosted aquifers and enrichment of novel symbionts in the deep terrestrial subsurface.</title>
        <authorList>
            <person name="Probst A.J."/>
            <person name="Ladd B."/>
            <person name="Jarett J.K."/>
            <person name="Geller-Mcgrath D.E."/>
            <person name="Sieber C.M.K."/>
            <person name="Emerson J.B."/>
            <person name="Anantharaman K."/>
            <person name="Thomas B.C."/>
            <person name="Malmstrom R."/>
            <person name="Stieglmeier M."/>
            <person name="Klingl A."/>
            <person name="Woyke T."/>
            <person name="Ryan C.M."/>
            <person name="Banfield J.F."/>
        </authorList>
    </citation>
    <scope>NUCLEOTIDE SEQUENCE [LARGE SCALE GENOMIC DNA]</scope>
</reference>
<sequence length="498" mass="55002">MKKISLIILLVVILLIATFKVTAQTPPVQASQSWRCLKGEDKKLTFTGAGNSTITQELYSDGYNVGTNFYVVTCVGTADGSICTTGDPNYDKMLFNADNTLLFPYKVVIDGGPLKKAEIGTLKINVTITTQGIVGGLVFYGVSFNDDDDALLAKGAGQKLGLVVFSDKSLSKCVSISWKTVFPPPPPPPTTTPGKNGGNKRKICKGCRWDPFGIIFDSQSLEPLPKVEVTILDKNKQKYYLLGLNNPQVTLADGLFNFLVEPGIYYLTVSSPSGHNFTADPNLHPNYINVYYKIDGSDSIYKPDEPIPEIIDTPEEIATGKPDMEHRDIPLDPGLRKPYMASPSTISYKMTREGDITKVDGKVSHPYTNISFIQAGKTITKIQADRFGYFETNFSNLNLKQNKDISVLYTKADLKTIISDEFSNIFETKKTVAYDFFDNFINLFLFPLIPKTLAQSSTKMTSSKVGLTLPPILSYIEGFTFDKNNKIISNAIVQLKLK</sequence>